<evidence type="ECO:0000259" key="4">
    <source>
        <dbReference type="Pfam" id="PF00582"/>
    </source>
</evidence>
<accession>A0ABT0T7D3</accession>
<dbReference type="PANTHER" id="PTHR46268">
    <property type="entry name" value="STRESS RESPONSE PROTEIN NHAX"/>
    <property type="match status" value="1"/>
</dbReference>
<evidence type="ECO:0000256" key="2">
    <source>
        <dbReference type="ARBA" id="ARBA00022741"/>
    </source>
</evidence>
<comment type="caution">
    <text evidence="5">The sequence shown here is derived from an EMBL/GenBank/DDBJ whole genome shotgun (WGS) entry which is preliminary data.</text>
</comment>
<dbReference type="PANTHER" id="PTHR46268:SF27">
    <property type="entry name" value="UNIVERSAL STRESS PROTEIN RV2623"/>
    <property type="match status" value="1"/>
</dbReference>
<dbReference type="CDD" id="cd00293">
    <property type="entry name" value="USP-like"/>
    <property type="match status" value="2"/>
</dbReference>
<evidence type="ECO:0000313" key="6">
    <source>
        <dbReference type="Proteomes" id="UP001165369"/>
    </source>
</evidence>
<dbReference type="Pfam" id="PF00582">
    <property type="entry name" value="Usp"/>
    <property type="match status" value="1"/>
</dbReference>
<sequence>MLQSILLAVDRSPFSRVAAAYGNYLAVELGAVLHAVHVDDTRQTEVGYYRAEGLGATLAAAASLSTHESRQGKRRNDDLLRPVKVRAMADGVSCHVQVLSGVPAREVLSVAENSDIIVLGRHGESWTAGSKRLGAVVDTVLRRARQPVLLAGAEFESFRRVLLGFDGGKAARGVLFYAMELAQRLTLPVLAVSVNANESKARHQLDVVEQYAEAHGVQVATCTRSGHPVDALLGIAQVDDLLTIGAFGEGRLHEWLAGSTTATILQSAPQALLLHR</sequence>
<keyword evidence="2" id="KW-0547">Nucleotide-binding</keyword>
<keyword evidence="6" id="KW-1185">Reference proteome</keyword>
<dbReference type="RefSeq" id="WP_250063940.1">
    <property type="nucleotide sequence ID" value="NZ_JAMJPK010000012.1"/>
</dbReference>
<comment type="similarity">
    <text evidence="1">Belongs to the universal stress protein A family.</text>
</comment>
<proteinExistence type="inferred from homology"/>
<organism evidence="5 6">
    <name type="scientific">Halomonas gemina</name>
    <dbReference type="NCBI Taxonomy" id="2945105"/>
    <lineage>
        <taxon>Bacteria</taxon>
        <taxon>Pseudomonadati</taxon>
        <taxon>Pseudomonadota</taxon>
        <taxon>Gammaproteobacteria</taxon>
        <taxon>Oceanospirillales</taxon>
        <taxon>Halomonadaceae</taxon>
        <taxon>Halomonas</taxon>
    </lineage>
</organism>
<dbReference type="InterPro" id="IPR006016">
    <property type="entry name" value="UspA"/>
</dbReference>
<evidence type="ECO:0000313" key="5">
    <source>
        <dbReference type="EMBL" id="MCL7942290.1"/>
    </source>
</evidence>
<gene>
    <name evidence="5" type="ORF">M8009_18615</name>
</gene>
<feature type="domain" description="UspA" evidence="4">
    <location>
        <begin position="1"/>
        <end position="150"/>
    </location>
</feature>
<protein>
    <submittedName>
        <fullName evidence="5">Universal stress protein</fullName>
    </submittedName>
</protein>
<evidence type="ECO:0000256" key="1">
    <source>
        <dbReference type="ARBA" id="ARBA00008791"/>
    </source>
</evidence>
<keyword evidence="3" id="KW-0067">ATP-binding</keyword>
<dbReference type="InterPro" id="IPR006015">
    <property type="entry name" value="Universal_stress_UspA"/>
</dbReference>
<dbReference type="PRINTS" id="PR01438">
    <property type="entry name" value="UNVRSLSTRESS"/>
</dbReference>
<dbReference type="EMBL" id="JAMJPK010000012">
    <property type="protein sequence ID" value="MCL7942290.1"/>
    <property type="molecule type" value="Genomic_DNA"/>
</dbReference>
<name>A0ABT0T7D3_9GAMM</name>
<evidence type="ECO:0000256" key="3">
    <source>
        <dbReference type="ARBA" id="ARBA00022840"/>
    </source>
</evidence>
<dbReference type="SUPFAM" id="SSF52402">
    <property type="entry name" value="Adenine nucleotide alpha hydrolases-like"/>
    <property type="match status" value="2"/>
</dbReference>
<dbReference type="Gene3D" id="3.40.50.12370">
    <property type="match status" value="1"/>
</dbReference>
<dbReference type="Proteomes" id="UP001165369">
    <property type="component" value="Unassembled WGS sequence"/>
</dbReference>
<reference evidence="5" key="1">
    <citation type="submission" date="2022-05" db="EMBL/GenBank/DDBJ databases">
        <title>Halomonas geminus sp. nov. and Halomonas llamarensis sp. nov. isolated from high-altitude salars of the Atacama Desert.</title>
        <authorList>
            <person name="Hintersatz C."/>
            <person name="Rojas L.A."/>
            <person name="Wei T.-S."/>
            <person name="Kutschke S."/>
            <person name="Lehmann F."/>
            <person name="Jain R."/>
            <person name="Pollmann K."/>
        </authorList>
    </citation>
    <scope>NUCLEOTIDE SEQUENCE</scope>
    <source>
        <strain evidence="5">ATCH28</strain>
    </source>
</reference>